<feature type="transmembrane region" description="Helical" evidence="1">
    <location>
        <begin position="163"/>
        <end position="184"/>
    </location>
</feature>
<dbReference type="PANTHER" id="PTHR38370">
    <property type="entry name" value="BETA-1,4-XYLOSIDASE"/>
    <property type="match status" value="1"/>
</dbReference>
<keyword evidence="1" id="KW-1133">Transmembrane helix</keyword>
<dbReference type="AlphaFoldDB" id="A0AAD8NRB6"/>
<proteinExistence type="predicted"/>
<comment type="caution">
    <text evidence="2">The sequence shown here is derived from an EMBL/GenBank/DDBJ whole genome shotgun (WGS) entry which is preliminary data.</text>
</comment>
<dbReference type="EMBL" id="JAUHHV010000007">
    <property type="protein sequence ID" value="KAK1418247.1"/>
    <property type="molecule type" value="Genomic_DNA"/>
</dbReference>
<dbReference type="PANTHER" id="PTHR38370:SF1">
    <property type="entry name" value="BETA-1,4-XYLOSIDASE"/>
    <property type="match status" value="1"/>
</dbReference>
<feature type="transmembrane region" description="Helical" evidence="1">
    <location>
        <begin position="135"/>
        <end position="157"/>
    </location>
</feature>
<sequence length="186" mass="20748">MEGLIPFLLHTVKKQRPHHSYRSLSVVSTRSYHVLDGVDAKVERSSYRRTRSEFKSRNVDFLDRRSGFGCLPQSKSYKRNSNSYKVSKREMLSSLGPEAVNAITARHALVSARSAVPLVISQIHTLPSTTRARKLAFVFASSTVVLVLAQVHTFVVATCDVFVFQNVAKLIIFVAVVCQSRVLVLG</sequence>
<keyword evidence="3" id="KW-1185">Reference proteome</keyword>
<organism evidence="2 3">
    <name type="scientific">Tagetes erecta</name>
    <name type="common">African marigold</name>
    <dbReference type="NCBI Taxonomy" id="13708"/>
    <lineage>
        <taxon>Eukaryota</taxon>
        <taxon>Viridiplantae</taxon>
        <taxon>Streptophyta</taxon>
        <taxon>Embryophyta</taxon>
        <taxon>Tracheophyta</taxon>
        <taxon>Spermatophyta</taxon>
        <taxon>Magnoliopsida</taxon>
        <taxon>eudicotyledons</taxon>
        <taxon>Gunneridae</taxon>
        <taxon>Pentapetalae</taxon>
        <taxon>asterids</taxon>
        <taxon>campanulids</taxon>
        <taxon>Asterales</taxon>
        <taxon>Asteraceae</taxon>
        <taxon>Asteroideae</taxon>
        <taxon>Heliantheae alliance</taxon>
        <taxon>Tageteae</taxon>
        <taxon>Tagetes</taxon>
    </lineage>
</organism>
<protein>
    <submittedName>
        <fullName evidence="2">Uncharacterized protein</fullName>
    </submittedName>
</protein>
<reference evidence="2" key="1">
    <citation type="journal article" date="2023" name="bioRxiv">
        <title>Improved chromosome-level genome assembly for marigold (Tagetes erecta).</title>
        <authorList>
            <person name="Jiang F."/>
            <person name="Yuan L."/>
            <person name="Wang S."/>
            <person name="Wang H."/>
            <person name="Xu D."/>
            <person name="Wang A."/>
            <person name="Fan W."/>
        </authorList>
    </citation>
    <scope>NUCLEOTIDE SEQUENCE</scope>
    <source>
        <strain evidence="2">WSJ</strain>
        <tissue evidence="2">Leaf</tissue>
    </source>
</reference>
<evidence type="ECO:0000256" key="1">
    <source>
        <dbReference type="SAM" id="Phobius"/>
    </source>
</evidence>
<evidence type="ECO:0000313" key="2">
    <source>
        <dbReference type="EMBL" id="KAK1418247.1"/>
    </source>
</evidence>
<keyword evidence="1" id="KW-0472">Membrane</keyword>
<name>A0AAD8NRB6_TARER</name>
<accession>A0AAD8NRB6</accession>
<evidence type="ECO:0000313" key="3">
    <source>
        <dbReference type="Proteomes" id="UP001229421"/>
    </source>
</evidence>
<dbReference type="Proteomes" id="UP001229421">
    <property type="component" value="Unassembled WGS sequence"/>
</dbReference>
<gene>
    <name evidence="2" type="ORF">QVD17_27390</name>
</gene>
<keyword evidence="1" id="KW-0812">Transmembrane</keyword>